<feature type="domain" description="Chromo" evidence="3">
    <location>
        <begin position="149"/>
        <end position="187"/>
    </location>
</feature>
<dbReference type="AlphaFoldDB" id="A0AAD9LV52"/>
<proteinExistence type="predicted"/>
<evidence type="ECO:0000313" key="4">
    <source>
        <dbReference type="EMBL" id="KAK2023291.1"/>
    </source>
</evidence>
<sequence length="290" mass="32068">MYALDPTLNCVIAYNFRKLLRPCVKPAPLAFGALGMLQITLASCGVCVDIELPGGQQPSKCSRGTIDIRLLAVQWTEATQLRIDQDMEYLMKCCTCLYAMKDESYDIFTTEPQDGKLVDDHRPSPLLDVSQAMASKPIVLSPNDDDHPFKVEVINDHKRRNEGVILLRVLWVGFPHSAVTWENENDLCHDALSAVLGYWACPRYPIKAPMTAIPNTCSAINGVSGVRRIGLIDRQIKNRNNEPPPEFDSNGVTTDAHPPPTLSKPLKAELMKVSKNAPLSLFTMPIGSNP</sequence>
<dbReference type="InterPro" id="IPR000953">
    <property type="entry name" value="Chromo/chromo_shadow_dom"/>
</dbReference>
<dbReference type="GO" id="GO:0006338">
    <property type="term" value="P:chromatin remodeling"/>
    <property type="evidence" value="ECO:0007669"/>
    <property type="project" value="UniProtKB-ARBA"/>
</dbReference>
<gene>
    <name evidence="4" type="ORF">LX32DRAFT_657050</name>
</gene>
<name>A0AAD9LV52_9PEZI</name>
<evidence type="ECO:0000313" key="5">
    <source>
        <dbReference type="Proteomes" id="UP001232148"/>
    </source>
</evidence>
<dbReference type="EMBL" id="MU843005">
    <property type="protein sequence ID" value="KAK2023291.1"/>
    <property type="molecule type" value="Genomic_DNA"/>
</dbReference>
<comment type="subunit">
    <text evidence="1">Component of the NuA4 histone acetyltransferase complex.</text>
</comment>
<evidence type="ECO:0000259" key="3">
    <source>
        <dbReference type="PROSITE" id="PS50013"/>
    </source>
</evidence>
<reference evidence="4" key="1">
    <citation type="submission" date="2021-06" db="EMBL/GenBank/DDBJ databases">
        <title>Comparative genomics, transcriptomics and evolutionary studies reveal genomic signatures of adaptation to plant cell wall in hemibiotrophic fungi.</title>
        <authorList>
            <consortium name="DOE Joint Genome Institute"/>
            <person name="Baroncelli R."/>
            <person name="Diaz J.F."/>
            <person name="Benocci T."/>
            <person name="Peng M."/>
            <person name="Battaglia E."/>
            <person name="Haridas S."/>
            <person name="Andreopoulos W."/>
            <person name="Labutti K."/>
            <person name="Pangilinan J."/>
            <person name="Floch G.L."/>
            <person name="Makela M.R."/>
            <person name="Henrissat B."/>
            <person name="Grigoriev I.V."/>
            <person name="Crouch J.A."/>
            <person name="De Vries R.P."/>
            <person name="Sukno S.A."/>
            <person name="Thon M.R."/>
        </authorList>
    </citation>
    <scope>NUCLEOTIDE SEQUENCE</scope>
    <source>
        <strain evidence="4">MAFF235873</strain>
    </source>
</reference>
<feature type="region of interest" description="Disordered" evidence="2">
    <location>
        <begin position="235"/>
        <end position="263"/>
    </location>
</feature>
<evidence type="ECO:0000256" key="1">
    <source>
        <dbReference type="ARBA" id="ARBA00011353"/>
    </source>
</evidence>
<dbReference type="PROSITE" id="PS50013">
    <property type="entry name" value="CHROMO_2"/>
    <property type="match status" value="1"/>
</dbReference>
<dbReference type="Gene3D" id="2.40.50.40">
    <property type="match status" value="1"/>
</dbReference>
<comment type="caution">
    <text evidence="4">The sequence shown here is derived from an EMBL/GenBank/DDBJ whole genome shotgun (WGS) entry which is preliminary data.</text>
</comment>
<organism evidence="4 5">
    <name type="scientific">Colletotrichum zoysiae</name>
    <dbReference type="NCBI Taxonomy" id="1216348"/>
    <lineage>
        <taxon>Eukaryota</taxon>
        <taxon>Fungi</taxon>
        <taxon>Dikarya</taxon>
        <taxon>Ascomycota</taxon>
        <taxon>Pezizomycotina</taxon>
        <taxon>Sordariomycetes</taxon>
        <taxon>Hypocreomycetidae</taxon>
        <taxon>Glomerellales</taxon>
        <taxon>Glomerellaceae</taxon>
        <taxon>Colletotrichum</taxon>
        <taxon>Colletotrichum graminicola species complex</taxon>
    </lineage>
</organism>
<dbReference type="CDD" id="cd00024">
    <property type="entry name" value="CD_CSD"/>
    <property type="match status" value="1"/>
</dbReference>
<dbReference type="SUPFAM" id="SSF54160">
    <property type="entry name" value="Chromo domain-like"/>
    <property type="match status" value="1"/>
</dbReference>
<dbReference type="InterPro" id="IPR016197">
    <property type="entry name" value="Chromo-like_dom_sf"/>
</dbReference>
<accession>A0AAD9LV52</accession>
<dbReference type="Proteomes" id="UP001232148">
    <property type="component" value="Unassembled WGS sequence"/>
</dbReference>
<evidence type="ECO:0000256" key="2">
    <source>
        <dbReference type="SAM" id="MobiDB-lite"/>
    </source>
</evidence>
<protein>
    <recommendedName>
        <fullName evidence="3">Chromo domain-containing protein</fullName>
    </recommendedName>
</protein>
<keyword evidence="5" id="KW-1185">Reference proteome</keyword>